<keyword evidence="13" id="KW-1185">Reference proteome</keyword>
<dbReference type="GO" id="GO:0030600">
    <property type="term" value="F:feruloyl esterase activity"/>
    <property type="evidence" value="ECO:0007669"/>
    <property type="project" value="UniProtKB-UniRule"/>
</dbReference>
<keyword evidence="3 11" id="KW-0964">Secreted</keyword>
<evidence type="ECO:0000256" key="11">
    <source>
        <dbReference type="RuleBase" id="RU367094"/>
    </source>
</evidence>
<feature type="signal peptide" evidence="11">
    <location>
        <begin position="1"/>
        <end position="20"/>
    </location>
</feature>
<comment type="catalytic activity">
    <reaction evidence="10 11">
        <text>feruloyl-polysaccharide + H2O = ferulate + polysaccharide.</text>
        <dbReference type="EC" id="3.1.1.73"/>
    </reaction>
</comment>
<dbReference type="GO" id="GO:0005576">
    <property type="term" value="C:extracellular region"/>
    <property type="evidence" value="ECO:0007669"/>
    <property type="project" value="UniProtKB-SubCell"/>
</dbReference>
<comment type="caution">
    <text evidence="12">The sequence shown here is derived from an EMBL/GenBank/DDBJ whole genome shotgun (WGS) entry which is preliminary data.</text>
</comment>
<dbReference type="Gene3D" id="3.40.50.1820">
    <property type="entry name" value="alpha/beta hydrolase"/>
    <property type="match status" value="1"/>
</dbReference>
<evidence type="ECO:0000256" key="9">
    <source>
        <dbReference type="ARBA" id="ARBA00025250"/>
    </source>
</evidence>
<reference evidence="12" key="1">
    <citation type="journal article" date="2020" name="Stud. Mycol.">
        <title>101 Dothideomycetes genomes: a test case for predicting lifestyles and emergence of pathogens.</title>
        <authorList>
            <person name="Haridas S."/>
            <person name="Albert R."/>
            <person name="Binder M."/>
            <person name="Bloem J."/>
            <person name="Labutti K."/>
            <person name="Salamov A."/>
            <person name="Andreopoulos B."/>
            <person name="Baker S."/>
            <person name="Barry K."/>
            <person name="Bills G."/>
            <person name="Bluhm B."/>
            <person name="Cannon C."/>
            <person name="Castanera R."/>
            <person name="Culley D."/>
            <person name="Daum C."/>
            <person name="Ezra D."/>
            <person name="Gonzalez J."/>
            <person name="Henrissat B."/>
            <person name="Kuo A."/>
            <person name="Liang C."/>
            <person name="Lipzen A."/>
            <person name="Lutzoni F."/>
            <person name="Magnuson J."/>
            <person name="Mondo S."/>
            <person name="Nolan M."/>
            <person name="Ohm R."/>
            <person name="Pangilinan J."/>
            <person name="Park H.-J."/>
            <person name="Ramirez L."/>
            <person name="Alfaro M."/>
            <person name="Sun H."/>
            <person name="Tritt A."/>
            <person name="Yoshinaga Y."/>
            <person name="Zwiers L.-H."/>
            <person name="Turgeon B."/>
            <person name="Goodwin S."/>
            <person name="Spatafora J."/>
            <person name="Crous P."/>
            <person name="Grigoriev I."/>
        </authorList>
    </citation>
    <scope>NUCLEOTIDE SEQUENCE</scope>
    <source>
        <strain evidence="12">CBS 125425</strain>
    </source>
</reference>
<evidence type="ECO:0000256" key="3">
    <source>
        <dbReference type="ARBA" id="ARBA00022525"/>
    </source>
</evidence>
<name>A0A9P4QVH5_9PLEO</name>
<dbReference type="Proteomes" id="UP000799444">
    <property type="component" value="Unassembled WGS sequence"/>
</dbReference>
<accession>A0A9P4QVH5</accession>
<sequence length="298" mass="30955">MRCLTSLLGALLLGASSILAAPATSSSSPLIKRANSAGCGKSPSLTSGVKTLTVNGKSRQYTLRVPSSYSNSKPYKLIFAFHWVGGTMNDVASGGSDKELWAYYGMQKKAQESAILVAPQGISNGWGNSGGEDIAFVDAMRTAIEADLCVDTAQRFATGFSYGGSMSYSIACSRAKDFRAVAVISGGQLSGCAGGTDPIAYLGIHGISDGTLNIAGGRTLRDKFVGNNGCTKMSPKEPASGSKSHVQTDYSGCKEGYPVSWLAFDGGHAPAPVDGGSDSGAKSYTPDVIWKFFNQFSS</sequence>
<dbReference type="PANTHER" id="PTHR38050">
    <property type="match status" value="1"/>
</dbReference>
<protein>
    <recommendedName>
        <fullName evidence="11">Feruloyl esterase C</fullName>
        <ecNumber evidence="11">3.1.1.73</ecNumber>
    </recommendedName>
    <alternativeName>
        <fullName evidence="11">Ferulic acid esterase C</fullName>
    </alternativeName>
</protein>
<evidence type="ECO:0000256" key="5">
    <source>
        <dbReference type="ARBA" id="ARBA00022729"/>
    </source>
</evidence>
<gene>
    <name evidence="12" type="ORF">EJ04DRAFT_610072</name>
</gene>
<dbReference type="EC" id="3.1.1.73" evidence="11"/>
<evidence type="ECO:0000256" key="7">
    <source>
        <dbReference type="ARBA" id="ARBA00023277"/>
    </source>
</evidence>
<evidence type="ECO:0000313" key="13">
    <source>
        <dbReference type="Proteomes" id="UP000799444"/>
    </source>
</evidence>
<evidence type="ECO:0000256" key="2">
    <source>
        <dbReference type="ARBA" id="ARBA00010278"/>
    </source>
</evidence>
<keyword evidence="7 11" id="KW-0119">Carbohydrate metabolism</keyword>
<comment type="subcellular location">
    <subcellularLocation>
        <location evidence="1 11">Secreted</location>
    </subcellularLocation>
</comment>
<evidence type="ECO:0000313" key="12">
    <source>
        <dbReference type="EMBL" id="KAF2731696.1"/>
    </source>
</evidence>
<evidence type="ECO:0000256" key="8">
    <source>
        <dbReference type="ARBA" id="ARBA00023326"/>
    </source>
</evidence>
<dbReference type="GO" id="GO:0045493">
    <property type="term" value="P:xylan catabolic process"/>
    <property type="evidence" value="ECO:0007669"/>
    <property type="project" value="UniProtKB-UniRule"/>
</dbReference>
<dbReference type="AlphaFoldDB" id="A0A9P4QVH5"/>
<keyword evidence="6 11" id="KW-0378">Hydrolase</keyword>
<dbReference type="SUPFAM" id="SSF53474">
    <property type="entry name" value="alpha/beta-Hydrolases"/>
    <property type="match status" value="1"/>
</dbReference>
<dbReference type="PANTHER" id="PTHR38050:SF1">
    <property type="entry name" value="FERULOYL ESTERASE C"/>
    <property type="match status" value="1"/>
</dbReference>
<keyword evidence="5 11" id="KW-0732">Signal</keyword>
<organism evidence="12 13">
    <name type="scientific">Polyplosphaeria fusca</name>
    <dbReference type="NCBI Taxonomy" id="682080"/>
    <lineage>
        <taxon>Eukaryota</taxon>
        <taxon>Fungi</taxon>
        <taxon>Dikarya</taxon>
        <taxon>Ascomycota</taxon>
        <taxon>Pezizomycotina</taxon>
        <taxon>Dothideomycetes</taxon>
        <taxon>Pleosporomycetidae</taxon>
        <taxon>Pleosporales</taxon>
        <taxon>Tetraplosphaeriaceae</taxon>
        <taxon>Polyplosphaeria</taxon>
    </lineage>
</organism>
<evidence type="ECO:0000256" key="6">
    <source>
        <dbReference type="ARBA" id="ARBA00022801"/>
    </source>
</evidence>
<comment type="function">
    <text evidence="9 11">Involved in degradation of plant cell walls. Hydrolyzes the feruloyl-arabinose ester bond in arabinoxylans, and the feruloyl-galactose ester bond in pectin. Active against paranitrophenyl-acetate, methyl ferulate and wheat arabinoxylan.</text>
</comment>
<dbReference type="OrthoDB" id="424610at2759"/>
<dbReference type="InterPro" id="IPR029058">
    <property type="entry name" value="AB_hydrolase_fold"/>
</dbReference>
<proteinExistence type="inferred from homology"/>
<keyword evidence="4 11" id="KW-0858">Xylan degradation</keyword>
<evidence type="ECO:0000256" key="10">
    <source>
        <dbReference type="ARBA" id="ARBA00034075"/>
    </source>
</evidence>
<comment type="similarity">
    <text evidence="2 11">Belongs to the faeC family.</text>
</comment>
<evidence type="ECO:0000256" key="4">
    <source>
        <dbReference type="ARBA" id="ARBA00022651"/>
    </source>
</evidence>
<dbReference type="EMBL" id="ML996190">
    <property type="protein sequence ID" value="KAF2731696.1"/>
    <property type="molecule type" value="Genomic_DNA"/>
</dbReference>
<keyword evidence="8 11" id="KW-0624">Polysaccharide degradation</keyword>
<dbReference type="InterPro" id="IPR043595">
    <property type="entry name" value="FaeB/C/D"/>
</dbReference>
<feature type="chain" id="PRO_5040547299" description="Feruloyl esterase C" evidence="11">
    <location>
        <begin position="21"/>
        <end position="298"/>
    </location>
</feature>
<evidence type="ECO:0000256" key="1">
    <source>
        <dbReference type="ARBA" id="ARBA00004613"/>
    </source>
</evidence>